<organism evidence="2 3">
    <name type="scientific">Pseudorhizobium tarimense</name>
    <dbReference type="NCBI Taxonomy" id="1079109"/>
    <lineage>
        <taxon>Bacteria</taxon>
        <taxon>Pseudomonadati</taxon>
        <taxon>Pseudomonadota</taxon>
        <taxon>Alphaproteobacteria</taxon>
        <taxon>Hyphomicrobiales</taxon>
        <taxon>Rhizobiaceae</taxon>
        <taxon>Rhizobium/Agrobacterium group</taxon>
        <taxon>Pseudorhizobium</taxon>
    </lineage>
</organism>
<gene>
    <name evidence="2" type="ORF">ABID21_001392</name>
</gene>
<feature type="region of interest" description="Disordered" evidence="1">
    <location>
        <begin position="1"/>
        <end position="97"/>
    </location>
</feature>
<dbReference type="Proteomes" id="UP001549031">
    <property type="component" value="Unassembled WGS sequence"/>
</dbReference>
<sequence length="97" mass="10728">MNNRPAPPDDGAMPAMDEGLDERGFFAEQPPKPATLNPATLNPATLKRGLLAKPEEKQAHYHGHRDRLRARTATARWQASSVPSPRFSRRSTASAKR</sequence>
<proteinExistence type="predicted"/>
<reference evidence="2 3" key="1">
    <citation type="submission" date="2024-06" db="EMBL/GenBank/DDBJ databases">
        <title>Genomic Encyclopedia of Type Strains, Phase IV (KMG-IV): sequencing the most valuable type-strain genomes for metagenomic binning, comparative biology and taxonomic classification.</title>
        <authorList>
            <person name="Goeker M."/>
        </authorList>
    </citation>
    <scope>NUCLEOTIDE SEQUENCE [LARGE SCALE GENOMIC DNA]</scope>
    <source>
        <strain evidence="2 3">DSM 105042</strain>
    </source>
</reference>
<evidence type="ECO:0000313" key="3">
    <source>
        <dbReference type="Proteomes" id="UP001549031"/>
    </source>
</evidence>
<accession>A0ABV2H422</accession>
<name>A0ABV2H422_9HYPH</name>
<evidence type="ECO:0000313" key="2">
    <source>
        <dbReference type="EMBL" id="MET3585290.1"/>
    </source>
</evidence>
<feature type="compositionally biased region" description="Basic residues" evidence="1">
    <location>
        <begin position="60"/>
        <end position="70"/>
    </location>
</feature>
<feature type="compositionally biased region" description="Low complexity" evidence="1">
    <location>
        <begin position="71"/>
        <end position="86"/>
    </location>
</feature>
<dbReference type="EMBL" id="JBEPLJ010000004">
    <property type="protein sequence ID" value="MET3585290.1"/>
    <property type="molecule type" value="Genomic_DNA"/>
</dbReference>
<evidence type="ECO:0000256" key="1">
    <source>
        <dbReference type="SAM" id="MobiDB-lite"/>
    </source>
</evidence>
<comment type="caution">
    <text evidence="2">The sequence shown here is derived from an EMBL/GenBank/DDBJ whole genome shotgun (WGS) entry which is preliminary data.</text>
</comment>
<protein>
    <submittedName>
        <fullName evidence="2">Uncharacterized protein</fullName>
    </submittedName>
</protein>
<keyword evidence="3" id="KW-1185">Reference proteome</keyword>